<sequence length="90" mass="10685">MKWSGPQSEIAKSVSSYTESDRISNRSRIHRNQNGITIWLRILLDELVHRIDWGFIMDIKLLNYLPIVLRTKKRRTLCCRRGFRLLVVVC</sequence>
<reference evidence="1 2" key="1">
    <citation type="submission" date="2023-08" db="EMBL/GenBank/DDBJ databases">
        <title>A Necator americanus chromosomal reference genome.</title>
        <authorList>
            <person name="Ilik V."/>
            <person name="Petrzelkova K.J."/>
            <person name="Pardy F."/>
            <person name="Fuh T."/>
            <person name="Niatou-Singa F.S."/>
            <person name="Gouil Q."/>
            <person name="Baker L."/>
            <person name="Ritchie M.E."/>
            <person name="Jex A.R."/>
            <person name="Gazzola D."/>
            <person name="Li H."/>
            <person name="Toshio Fujiwara R."/>
            <person name="Zhan B."/>
            <person name="Aroian R.V."/>
            <person name="Pafco B."/>
            <person name="Schwarz E.M."/>
        </authorList>
    </citation>
    <scope>NUCLEOTIDE SEQUENCE [LARGE SCALE GENOMIC DNA]</scope>
    <source>
        <strain evidence="1 2">Aroian</strain>
        <tissue evidence="1">Whole animal</tissue>
    </source>
</reference>
<organism evidence="1 2">
    <name type="scientific">Necator americanus</name>
    <name type="common">Human hookworm</name>
    <dbReference type="NCBI Taxonomy" id="51031"/>
    <lineage>
        <taxon>Eukaryota</taxon>
        <taxon>Metazoa</taxon>
        <taxon>Ecdysozoa</taxon>
        <taxon>Nematoda</taxon>
        <taxon>Chromadorea</taxon>
        <taxon>Rhabditida</taxon>
        <taxon>Rhabditina</taxon>
        <taxon>Rhabditomorpha</taxon>
        <taxon>Strongyloidea</taxon>
        <taxon>Ancylostomatidae</taxon>
        <taxon>Bunostominae</taxon>
        <taxon>Necator</taxon>
    </lineage>
</organism>
<comment type="caution">
    <text evidence="1">The sequence shown here is derived from an EMBL/GenBank/DDBJ whole genome shotgun (WGS) entry which is preliminary data.</text>
</comment>
<accession>A0ABR1C1N1</accession>
<name>A0ABR1C1N1_NECAM</name>
<keyword evidence="2" id="KW-1185">Reference proteome</keyword>
<gene>
    <name evidence="1" type="primary">Necator_chrI.g3929</name>
    <name evidence="1" type="ORF">RB195_007800</name>
</gene>
<proteinExistence type="predicted"/>
<evidence type="ECO:0000313" key="2">
    <source>
        <dbReference type="Proteomes" id="UP001303046"/>
    </source>
</evidence>
<dbReference type="EMBL" id="JAVFWL010000001">
    <property type="protein sequence ID" value="KAK6731562.1"/>
    <property type="molecule type" value="Genomic_DNA"/>
</dbReference>
<evidence type="ECO:0000313" key="1">
    <source>
        <dbReference type="EMBL" id="KAK6731562.1"/>
    </source>
</evidence>
<dbReference type="Proteomes" id="UP001303046">
    <property type="component" value="Unassembled WGS sequence"/>
</dbReference>
<protein>
    <submittedName>
        <fullName evidence="1">Uncharacterized protein</fullName>
    </submittedName>
</protein>